<reference evidence="2 3" key="1">
    <citation type="submission" date="2017-03" db="EMBL/GenBank/DDBJ databases">
        <title>Genomes of endolithic fungi from Antarctica.</title>
        <authorList>
            <person name="Coleine C."/>
            <person name="Masonjones S."/>
            <person name="Stajich J.E."/>
        </authorList>
    </citation>
    <scope>NUCLEOTIDE SEQUENCE [LARGE SCALE GENOMIC DNA]</scope>
    <source>
        <strain evidence="2 3">CCFEE 6314</strain>
    </source>
</reference>
<dbReference type="VEuPathDB" id="FungiDB:PV10_03465"/>
<dbReference type="PANTHER" id="PTHR37012:SF7">
    <property type="entry name" value="B-ZIP TRANSCRIPTION FACTOR (EUROFUNG)-RELATED"/>
    <property type="match status" value="1"/>
</dbReference>
<comment type="caution">
    <text evidence="2">The sequence shown here is derived from an EMBL/GenBank/DDBJ whole genome shotgun (WGS) entry which is preliminary data.</text>
</comment>
<dbReference type="OrthoDB" id="5086080at2759"/>
<dbReference type="PANTHER" id="PTHR37012">
    <property type="entry name" value="B-ZIP TRANSCRIPTION FACTOR (EUROFUNG)-RELATED"/>
    <property type="match status" value="1"/>
</dbReference>
<feature type="region of interest" description="Disordered" evidence="1">
    <location>
        <begin position="1"/>
        <end position="44"/>
    </location>
</feature>
<dbReference type="Proteomes" id="UP000288859">
    <property type="component" value="Unassembled WGS sequence"/>
</dbReference>
<evidence type="ECO:0000256" key="1">
    <source>
        <dbReference type="SAM" id="MobiDB-lite"/>
    </source>
</evidence>
<evidence type="ECO:0000313" key="3">
    <source>
        <dbReference type="Proteomes" id="UP000288859"/>
    </source>
</evidence>
<protein>
    <submittedName>
        <fullName evidence="2">Uncharacterized protein</fullName>
    </submittedName>
</protein>
<sequence>MSTTITGARGTARPVGHAPQAGQRKVRKRELDRIHQQRKRQKERERVRDLELKLESLHQRADDKLVYDMTVKHENIKARISRHLLRVEQIQALLKADVEDLREEASNITRLNSPGSQQTSNPIAEVDSGVQFFNDNIASSDWGLVDLNESTCANILPVPLDNPCDATPTFTFSEKPTLGAQPCFEDTFLDDGLTACSFTPKYNSPWNVHFDSSVSSVHTQCINCETVWTYSNRAIHQARALSSKGNTSQDSLDTNMIITAVTQGWNHVMKAPQFDAQWECLRQLDLLCFTGSGIVERLAALRILRHMIKLNVEHSPVADYMVWPGFRERLIFGHGKYCNNSFSRSFGLGLRFLWPFEVRDSYVQNRETKLFDFSKSFLERTEDLRCYCMDIAFVEAFPEFRGDVPVFNPRLVHLNFDSDTTQWQYFVSQSEIEDEDRVSEDGKV</sequence>
<dbReference type="InterPro" id="IPR021833">
    <property type="entry name" value="DUF3425"/>
</dbReference>
<dbReference type="Pfam" id="PF11905">
    <property type="entry name" value="DUF3425"/>
    <property type="match status" value="1"/>
</dbReference>
<organism evidence="2 3">
    <name type="scientific">Exophiala mesophila</name>
    <name type="common">Black yeast-like fungus</name>
    <dbReference type="NCBI Taxonomy" id="212818"/>
    <lineage>
        <taxon>Eukaryota</taxon>
        <taxon>Fungi</taxon>
        <taxon>Dikarya</taxon>
        <taxon>Ascomycota</taxon>
        <taxon>Pezizomycotina</taxon>
        <taxon>Eurotiomycetes</taxon>
        <taxon>Chaetothyriomycetidae</taxon>
        <taxon>Chaetothyriales</taxon>
        <taxon>Herpotrichiellaceae</taxon>
        <taxon>Exophiala</taxon>
    </lineage>
</organism>
<dbReference type="EMBL" id="NAJM01000004">
    <property type="protein sequence ID" value="RVX74323.1"/>
    <property type="molecule type" value="Genomic_DNA"/>
</dbReference>
<accession>A0A438NF14</accession>
<evidence type="ECO:0000313" key="2">
    <source>
        <dbReference type="EMBL" id="RVX74323.1"/>
    </source>
</evidence>
<gene>
    <name evidence="2" type="ORF">B0A52_01448</name>
</gene>
<proteinExistence type="predicted"/>
<dbReference type="AlphaFoldDB" id="A0A438NF14"/>
<name>A0A438NF14_EXOME</name>